<dbReference type="Proteomes" id="UP000703674">
    <property type="component" value="Unassembled WGS sequence"/>
</dbReference>
<keyword evidence="3" id="KW-1185">Reference proteome</keyword>
<keyword evidence="1" id="KW-0732">Signal</keyword>
<feature type="signal peptide" evidence="1">
    <location>
        <begin position="1"/>
        <end position="22"/>
    </location>
</feature>
<evidence type="ECO:0008006" key="4">
    <source>
        <dbReference type="Google" id="ProtNLM"/>
    </source>
</evidence>
<dbReference type="InterPro" id="IPR045391">
    <property type="entry name" value="DUF6520"/>
</dbReference>
<accession>A0ABX1CWN8</accession>
<evidence type="ECO:0000313" key="2">
    <source>
        <dbReference type="EMBL" id="NJW52698.1"/>
    </source>
</evidence>
<feature type="chain" id="PRO_5045185369" description="Secreted protein" evidence="1">
    <location>
        <begin position="23"/>
        <end position="92"/>
    </location>
</feature>
<gene>
    <name evidence="2" type="ORF">HC175_07170</name>
</gene>
<proteinExistence type="predicted"/>
<organism evidence="2 3">
    <name type="scientific">Salinimicrobium oceani</name>
    <dbReference type="NCBI Taxonomy" id="2722702"/>
    <lineage>
        <taxon>Bacteria</taxon>
        <taxon>Pseudomonadati</taxon>
        <taxon>Bacteroidota</taxon>
        <taxon>Flavobacteriia</taxon>
        <taxon>Flavobacteriales</taxon>
        <taxon>Flavobacteriaceae</taxon>
        <taxon>Salinimicrobium</taxon>
    </lineage>
</organism>
<sequence>MMKTKFLLPMIAMIFAIGMSFATEKNDFIQAKDYIHLGGNNWQQIDEQPCNSGPRICQVQFGEGGPIYDVYDEMNLNSKRNTTSPRPFVINP</sequence>
<dbReference type="Pfam" id="PF20130">
    <property type="entry name" value="DUF6520"/>
    <property type="match status" value="1"/>
</dbReference>
<dbReference type="EMBL" id="JAAVJR010000003">
    <property type="protein sequence ID" value="NJW52698.1"/>
    <property type="molecule type" value="Genomic_DNA"/>
</dbReference>
<comment type="caution">
    <text evidence="2">The sequence shown here is derived from an EMBL/GenBank/DDBJ whole genome shotgun (WGS) entry which is preliminary data.</text>
</comment>
<protein>
    <recommendedName>
        <fullName evidence="4">Secreted protein</fullName>
    </recommendedName>
</protein>
<reference evidence="2 3" key="1">
    <citation type="submission" date="2020-03" db="EMBL/GenBank/DDBJ databases">
        <title>Salinimicrobium sp. nov, isolated from SCS.</title>
        <authorList>
            <person name="Cao W.R."/>
        </authorList>
    </citation>
    <scope>NUCLEOTIDE SEQUENCE [LARGE SCALE GENOMIC DNA]</scope>
    <source>
        <strain evidence="3">J15B91</strain>
    </source>
</reference>
<evidence type="ECO:0000256" key="1">
    <source>
        <dbReference type="SAM" id="SignalP"/>
    </source>
</evidence>
<evidence type="ECO:0000313" key="3">
    <source>
        <dbReference type="Proteomes" id="UP000703674"/>
    </source>
</evidence>
<name>A0ABX1CWN8_9FLAO</name>